<feature type="region of interest" description="Disordered" evidence="1">
    <location>
        <begin position="414"/>
        <end position="507"/>
    </location>
</feature>
<evidence type="ECO:0000313" key="3">
    <source>
        <dbReference type="Proteomes" id="UP000799771"/>
    </source>
</evidence>
<feature type="region of interest" description="Disordered" evidence="1">
    <location>
        <begin position="520"/>
        <end position="628"/>
    </location>
</feature>
<gene>
    <name evidence="2" type="ORF">P153DRAFT_391066</name>
</gene>
<feature type="compositionally biased region" description="Basic and acidic residues" evidence="1">
    <location>
        <begin position="446"/>
        <end position="458"/>
    </location>
</feature>
<organism evidence="2 3">
    <name type="scientific">Dothidotthia symphoricarpi CBS 119687</name>
    <dbReference type="NCBI Taxonomy" id="1392245"/>
    <lineage>
        <taxon>Eukaryota</taxon>
        <taxon>Fungi</taxon>
        <taxon>Dikarya</taxon>
        <taxon>Ascomycota</taxon>
        <taxon>Pezizomycotina</taxon>
        <taxon>Dothideomycetes</taxon>
        <taxon>Pleosporomycetidae</taxon>
        <taxon>Pleosporales</taxon>
        <taxon>Dothidotthiaceae</taxon>
        <taxon>Dothidotthia</taxon>
    </lineage>
</organism>
<dbReference type="RefSeq" id="XP_033518427.1">
    <property type="nucleotide sequence ID" value="XM_033670998.1"/>
</dbReference>
<proteinExistence type="predicted"/>
<feature type="compositionally biased region" description="Basic and acidic residues" evidence="1">
    <location>
        <begin position="615"/>
        <end position="628"/>
    </location>
</feature>
<dbReference type="OrthoDB" id="3693838at2759"/>
<dbReference type="Proteomes" id="UP000799771">
    <property type="component" value="Unassembled WGS sequence"/>
</dbReference>
<feature type="compositionally biased region" description="Basic and acidic residues" evidence="1">
    <location>
        <begin position="490"/>
        <end position="507"/>
    </location>
</feature>
<feature type="compositionally biased region" description="Basic and acidic residues" evidence="1">
    <location>
        <begin position="256"/>
        <end position="276"/>
    </location>
</feature>
<dbReference type="EMBL" id="ML977521">
    <property type="protein sequence ID" value="KAF2124034.1"/>
    <property type="molecule type" value="Genomic_DNA"/>
</dbReference>
<evidence type="ECO:0000256" key="1">
    <source>
        <dbReference type="SAM" id="MobiDB-lite"/>
    </source>
</evidence>
<feature type="compositionally biased region" description="Basic and acidic residues" evidence="1">
    <location>
        <begin position="330"/>
        <end position="362"/>
    </location>
</feature>
<reference evidence="2" key="1">
    <citation type="journal article" date="2020" name="Stud. Mycol.">
        <title>101 Dothideomycetes genomes: a test case for predicting lifestyles and emergence of pathogens.</title>
        <authorList>
            <person name="Haridas S."/>
            <person name="Albert R."/>
            <person name="Binder M."/>
            <person name="Bloem J."/>
            <person name="Labutti K."/>
            <person name="Salamov A."/>
            <person name="Andreopoulos B."/>
            <person name="Baker S."/>
            <person name="Barry K."/>
            <person name="Bills G."/>
            <person name="Bluhm B."/>
            <person name="Cannon C."/>
            <person name="Castanera R."/>
            <person name="Culley D."/>
            <person name="Daum C."/>
            <person name="Ezra D."/>
            <person name="Gonzalez J."/>
            <person name="Henrissat B."/>
            <person name="Kuo A."/>
            <person name="Liang C."/>
            <person name="Lipzen A."/>
            <person name="Lutzoni F."/>
            <person name="Magnuson J."/>
            <person name="Mondo S."/>
            <person name="Nolan M."/>
            <person name="Ohm R."/>
            <person name="Pangilinan J."/>
            <person name="Park H.-J."/>
            <person name="Ramirez L."/>
            <person name="Alfaro M."/>
            <person name="Sun H."/>
            <person name="Tritt A."/>
            <person name="Yoshinaga Y."/>
            <person name="Zwiers L.-H."/>
            <person name="Turgeon B."/>
            <person name="Goodwin S."/>
            <person name="Spatafora J."/>
            <person name="Crous P."/>
            <person name="Grigoriev I."/>
        </authorList>
    </citation>
    <scope>NUCLEOTIDE SEQUENCE</scope>
    <source>
        <strain evidence="2">CBS 119687</strain>
    </source>
</reference>
<keyword evidence="3" id="KW-1185">Reference proteome</keyword>
<sequence>MGLAALGRYDTVVSGSSPRELCVGVATSKPLAEKDTSYSDSGFQTKVFQERKMALTRAKVQATILVIRYRSVAEKAGYRVWAEMQEDRVIHSEQFSVKVEFDDDGNATSHDVGGRVFSNIYGEEIQLRPASTNLPSQSEHQQPGKYHILMKGRKHQKQTSIVHCSTPPETPVSPAQGRSAYSSRSQATNSLETPSREDIPNIDAIEGYYESTNNGKPDLVPANVTEEHRLRAPDTVTSAPLSSQKRKLYDPTDFGEVDRSPKRRGWLEDHCPEKVSTESTSSEPFTATDATPLSEEAYVENPTSTESLKLIRSSSSPKPENLLVSQDQAKAYDREDDMSRARKQEERRRNRHDDAKEERCEDTQLNKINRNLAMNLRIHDREPIRTPLDRGPDDIARTREELQRRRELRYQAIRNREARRHTQTHPHNASDDFTKSSSEGSGSGRDTSHRRLEADNSKHAQHSGNQRRRVPRDTTSATVEASPRSTRKPTHVEREQQTTEIERLKDDIGTDVKRIHEVSGMAPTSADEEVRPRKSRHTVSITKEIHRSTHKRSHNESEQSAPKHDRTEPSVKPQRKVAEPHARRAPREEMARYVPGALRQSVQNDGRWNGGIDQRNGEDERRETKRRR</sequence>
<feature type="region of interest" description="Disordered" evidence="1">
    <location>
        <begin position="151"/>
        <end position="201"/>
    </location>
</feature>
<accession>A0A6A5ZYR3</accession>
<evidence type="ECO:0000313" key="2">
    <source>
        <dbReference type="EMBL" id="KAF2124034.1"/>
    </source>
</evidence>
<feature type="compositionally biased region" description="Basic residues" evidence="1">
    <location>
        <begin position="459"/>
        <end position="470"/>
    </location>
</feature>
<name>A0A6A5ZYR3_9PLEO</name>
<dbReference type="AlphaFoldDB" id="A0A6A5ZYR3"/>
<feature type="compositionally biased region" description="Polar residues" evidence="1">
    <location>
        <begin position="277"/>
        <end position="291"/>
    </location>
</feature>
<feature type="compositionally biased region" description="Polar residues" evidence="1">
    <location>
        <begin position="301"/>
        <end position="328"/>
    </location>
</feature>
<feature type="compositionally biased region" description="Polar residues" evidence="1">
    <location>
        <begin position="179"/>
        <end position="193"/>
    </location>
</feature>
<dbReference type="GeneID" id="54411430"/>
<feature type="compositionally biased region" description="Basic and acidic residues" evidence="1">
    <location>
        <begin position="554"/>
        <end position="569"/>
    </location>
</feature>
<feature type="region of interest" description="Disordered" evidence="1">
    <location>
        <begin position="227"/>
        <end position="362"/>
    </location>
</feature>
<feature type="compositionally biased region" description="Basic and acidic residues" evidence="1">
    <location>
        <begin position="576"/>
        <end position="591"/>
    </location>
</feature>
<protein>
    <submittedName>
        <fullName evidence="2">Uncharacterized protein</fullName>
    </submittedName>
</protein>